<evidence type="ECO:0000256" key="1">
    <source>
        <dbReference type="SAM" id="MobiDB-lite"/>
    </source>
</evidence>
<accession>A0ABU2Z3Q1</accession>
<sequence length="75" mass="7768">MSSTEKTKQDPSTANGTDTAAEEIRTLDSHMPAPPKDGGTATPQDSHMPAPPTDDTITTKDSHMPAPPALDLGGK</sequence>
<feature type="region of interest" description="Disordered" evidence="1">
    <location>
        <begin position="1"/>
        <end position="75"/>
    </location>
</feature>
<dbReference type="Proteomes" id="UP001180737">
    <property type="component" value="Unassembled WGS sequence"/>
</dbReference>
<evidence type="ECO:0000313" key="3">
    <source>
        <dbReference type="Proteomes" id="UP001180737"/>
    </source>
</evidence>
<name>A0ABU2Z3Q1_9ACTN</name>
<evidence type="ECO:0000313" key="2">
    <source>
        <dbReference type="EMBL" id="MDT0571081.1"/>
    </source>
</evidence>
<dbReference type="RefSeq" id="WP_052146496.1">
    <property type="nucleotide sequence ID" value="NZ_JAVRFJ010000026.1"/>
</dbReference>
<organism evidence="2 3">
    <name type="scientific">Streptomyces gottesmaniae</name>
    <dbReference type="NCBI Taxonomy" id="3075518"/>
    <lineage>
        <taxon>Bacteria</taxon>
        <taxon>Bacillati</taxon>
        <taxon>Actinomycetota</taxon>
        <taxon>Actinomycetes</taxon>
        <taxon>Kitasatosporales</taxon>
        <taxon>Streptomycetaceae</taxon>
        <taxon>Streptomyces</taxon>
    </lineage>
</organism>
<gene>
    <name evidence="2" type="ORF">RM704_27070</name>
</gene>
<dbReference type="EMBL" id="JAVRFJ010000026">
    <property type="protein sequence ID" value="MDT0571081.1"/>
    <property type="molecule type" value="Genomic_DNA"/>
</dbReference>
<protein>
    <submittedName>
        <fullName evidence="2">Sigma-like protein</fullName>
    </submittedName>
</protein>
<reference evidence="2" key="1">
    <citation type="submission" date="2024-05" db="EMBL/GenBank/DDBJ databases">
        <title>30 novel species of actinomycetes from the DSMZ collection.</title>
        <authorList>
            <person name="Nouioui I."/>
        </authorList>
    </citation>
    <scope>NUCLEOTIDE SEQUENCE</scope>
    <source>
        <strain evidence="2">DSM 3412</strain>
    </source>
</reference>
<keyword evidence="3" id="KW-1185">Reference proteome</keyword>
<comment type="caution">
    <text evidence="2">The sequence shown here is derived from an EMBL/GenBank/DDBJ whole genome shotgun (WGS) entry which is preliminary data.</text>
</comment>
<proteinExistence type="predicted"/>